<comment type="similarity">
    <text evidence="1">Belongs to the polyphosphate kinase 2 (PPK2) family. Class I subfamily.</text>
</comment>
<dbReference type="EMBL" id="JAULRT010000047">
    <property type="protein sequence ID" value="MDO3381800.1"/>
    <property type="molecule type" value="Genomic_DNA"/>
</dbReference>
<comment type="caution">
    <text evidence="5">The sequence shown here is derived from an EMBL/GenBank/DDBJ whole genome shotgun (WGS) entry which is preliminary data.</text>
</comment>
<evidence type="ECO:0000313" key="6">
    <source>
        <dbReference type="Proteomes" id="UP001168380"/>
    </source>
</evidence>
<evidence type="ECO:0000256" key="2">
    <source>
        <dbReference type="ARBA" id="ARBA00022679"/>
    </source>
</evidence>
<keyword evidence="2" id="KW-0808">Transferase</keyword>
<evidence type="ECO:0000259" key="4">
    <source>
        <dbReference type="Pfam" id="PF03976"/>
    </source>
</evidence>
<dbReference type="SUPFAM" id="SSF52540">
    <property type="entry name" value="P-loop containing nucleoside triphosphate hydrolases"/>
    <property type="match status" value="1"/>
</dbReference>
<dbReference type="RefSeq" id="WP_302711956.1">
    <property type="nucleotide sequence ID" value="NZ_JAULRT010000047.1"/>
</dbReference>
<feature type="domain" description="Polyphosphate kinase-2-related" evidence="4">
    <location>
        <begin position="28"/>
        <end position="247"/>
    </location>
</feature>
<protein>
    <submittedName>
        <fullName evidence="5">Polyphosphate kinase</fullName>
    </submittedName>
</protein>
<gene>
    <name evidence="5" type="ORF">QWI16_06400</name>
</gene>
<evidence type="ECO:0000256" key="1">
    <source>
        <dbReference type="ARBA" id="ARBA00009924"/>
    </source>
</evidence>
<evidence type="ECO:0000313" key="5">
    <source>
        <dbReference type="EMBL" id="MDO3381800.1"/>
    </source>
</evidence>
<sequence>MHQPSPIELRQRNLDIADFDQRQPALHNKAEYKRQLKHWQKRLLRVQQAYYHLGKRAIVVFEGWDCAGKGGAIRRITQKLDPRGYTVYPISAPSEEDQGKHYLYRFFTKLPKAGTVSIFDRSYYGRVLVERVEGFAAQHEWQRAYQEINEFERLLIDDDLRVVKLFIHIDKDEQLQRFIQRLQDPSKRWKLTMDDVRNRQKWPEYVTAINAMLQHTDTVQAPWQIIAGHNKPYARVQVLKTLVESLSCGVDIEPPPIDPEVVKLAKQKLGMVIED</sequence>
<dbReference type="InterPro" id="IPR022488">
    <property type="entry name" value="PPK2-related"/>
</dbReference>
<keyword evidence="3 5" id="KW-0418">Kinase</keyword>
<dbReference type="Gene3D" id="3.40.50.300">
    <property type="entry name" value="P-loop containing nucleotide triphosphate hydrolases"/>
    <property type="match status" value="1"/>
</dbReference>
<keyword evidence="6" id="KW-1185">Reference proteome</keyword>
<reference evidence="5" key="1">
    <citation type="submission" date="2023-07" db="EMBL/GenBank/DDBJ databases">
        <title>Gilvimarinus algae sp. nov., isolated from the surface of Kelp.</title>
        <authorList>
            <person name="Sun Y.Y."/>
            <person name="Gong Y."/>
            <person name="Du Z.J."/>
        </authorList>
    </citation>
    <scope>NUCLEOTIDE SEQUENCE</scope>
    <source>
        <strain evidence="5">SDUM040014</strain>
    </source>
</reference>
<dbReference type="Proteomes" id="UP001168380">
    <property type="component" value="Unassembled WGS sequence"/>
</dbReference>
<accession>A0ABT8TCI1</accession>
<dbReference type="PIRSF" id="PIRSF028756">
    <property type="entry name" value="PPK2_prd"/>
    <property type="match status" value="1"/>
</dbReference>
<dbReference type="PANTHER" id="PTHR34383:SF3">
    <property type="entry name" value="POLYPHOSPHATE:AMP PHOSPHOTRANSFERASE"/>
    <property type="match status" value="1"/>
</dbReference>
<organism evidence="5 6">
    <name type="scientific">Gilvimarinus algae</name>
    <dbReference type="NCBI Taxonomy" id="3058037"/>
    <lineage>
        <taxon>Bacteria</taxon>
        <taxon>Pseudomonadati</taxon>
        <taxon>Pseudomonadota</taxon>
        <taxon>Gammaproteobacteria</taxon>
        <taxon>Cellvibrionales</taxon>
        <taxon>Cellvibrionaceae</taxon>
        <taxon>Gilvimarinus</taxon>
    </lineage>
</organism>
<dbReference type="PANTHER" id="PTHR34383">
    <property type="entry name" value="POLYPHOSPHATE:AMP PHOSPHOTRANSFERASE-RELATED"/>
    <property type="match status" value="1"/>
</dbReference>
<evidence type="ECO:0000256" key="3">
    <source>
        <dbReference type="ARBA" id="ARBA00022777"/>
    </source>
</evidence>
<dbReference type="Pfam" id="PF03976">
    <property type="entry name" value="PPK2"/>
    <property type="match status" value="1"/>
</dbReference>
<dbReference type="GO" id="GO:0016301">
    <property type="term" value="F:kinase activity"/>
    <property type="evidence" value="ECO:0007669"/>
    <property type="project" value="UniProtKB-KW"/>
</dbReference>
<name>A0ABT8TCI1_9GAMM</name>
<dbReference type="InterPro" id="IPR016898">
    <property type="entry name" value="Polyphosphate_phosphotransfera"/>
</dbReference>
<dbReference type="InterPro" id="IPR027417">
    <property type="entry name" value="P-loop_NTPase"/>
</dbReference>
<proteinExistence type="inferred from homology"/>